<feature type="non-terminal residue" evidence="1">
    <location>
        <position position="1"/>
    </location>
</feature>
<comment type="caution">
    <text evidence="1">The sequence shown here is derived from an EMBL/GenBank/DDBJ whole genome shotgun (WGS) entry which is preliminary data.</text>
</comment>
<proteinExistence type="predicted"/>
<dbReference type="SUPFAM" id="SSF52540">
    <property type="entry name" value="P-loop containing nucleoside triphosphate hydrolases"/>
    <property type="match status" value="2"/>
</dbReference>
<dbReference type="AlphaFoldDB" id="A0A8S2XC15"/>
<protein>
    <submittedName>
        <fullName evidence="1">Uncharacterized protein</fullName>
    </submittedName>
</protein>
<evidence type="ECO:0000313" key="1">
    <source>
        <dbReference type="EMBL" id="CAF4485181.1"/>
    </source>
</evidence>
<dbReference type="EMBL" id="CAJOBC010103327">
    <property type="protein sequence ID" value="CAF4485181.1"/>
    <property type="molecule type" value="Genomic_DNA"/>
</dbReference>
<evidence type="ECO:0000313" key="2">
    <source>
        <dbReference type="Proteomes" id="UP000681722"/>
    </source>
</evidence>
<feature type="non-terminal residue" evidence="1">
    <location>
        <position position="585"/>
    </location>
</feature>
<name>A0A8S2XC15_9BILA</name>
<sequence length="585" mass="65429">VSSSSLPDDKSKVHELKKKLDNGLVKIHLQNVDELPGKIQDSEELIHELQKQGKKKEVQNEITFLHQLQELQKLWEEICILTSVEFMPDKAESLIQPVSTKPSDDADIIPFNLKHKKRLYLETLSADLATMPPCARKTTMTLIAHFEQRLLGDCACSQKKDFLILSLRTLHDEINREKLLSLVAKAKEAAELIAEKEIILLVGETGSGKSTIIQFLAGSTMEETRVEIAAGRYLEHITAVGQVKNPELNSIISSPLNKSETRYIAPVTVQLKDVLGAHENGVITLCDAPGFDDTAGPEVDIANSIGVIEALKGTKSVKILALSSFKSLGDRGQGIQKLAHILINMVDKIADRLDAIFYIFTKYPKKTDINASLLDIYKCKIDKDYTSQSDSPFAMVLSDMIDKTVGGACMIDPVHDKPKLLIKKLKSVNGIQHPGEVFRFSMGKGTRDSIANHVQNDKYRIECAMKLKDHNLVLYYLNDLKILKDLIKQSFVGDAYHNSISFITENVSEDCKKIIGEFNRALTSQDRLNKDDIRDYKASVECIQHIQMLNEHLEPSTIAPAMSMLENINSILQHRSLALVNEELH</sequence>
<dbReference type="Proteomes" id="UP000681722">
    <property type="component" value="Unassembled WGS sequence"/>
</dbReference>
<accession>A0A8S2XC15</accession>
<gene>
    <name evidence="1" type="ORF">SRO942_LOCUS44036</name>
</gene>
<dbReference type="InterPro" id="IPR027417">
    <property type="entry name" value="P-loop_NTPase"/>
</dbReference>
<organism evidence="1 2">
    <name type="scientific">Didymodactylos carnosus</name>
    <dbReference type="NCBI Taxonomy" id="1234261"/>
    <lineage>
        <taxon>Eukaryota</taxon>
        <taxon>Metazoa</taxon>
        <taxon>Spiralia</taxon>
        <taxon>Gnathifera</taxon>
        <taxon>Rotifera</taxon>
        <taxon>Eurotatoria</taxon>
        <taxon>Bdelloidea</taxon>
        <taxon>Philodinida</taxon>
        <taxon>Philodinidae</taxon>
        <taxon>Didymodactylos</taxon>
    </lineage>
</organism>
<dbReference type="Gene3D" id="3.40.50.300">
    <property type="entry name" value="P-loop containing nucleotide triphosphate hydrolases"/>
    <property type="match status" value="1"/>
</dbReference>
<dbReference type="InterPro" id="IPR025662">
    <property type="entry name" value="Sigma_54_int_dom_ATP-bd_1"/>
</dbReference>
<dbReference type="PROSITE" id="PS00675">
    <property type="entry name" value="SIGMA54_INTERACT_1"/>
    <property type="match status" value="1"/>
</dbReference>
<reference evidence="1" key="1">
    <citation type="submission" date="2021-02" db="EMBL/GenBank/DDBJ databases">
        <authorList>
            <person name="Nowell W R."/>
        </authorList>
    </citation>
    <scope>NUCLEOTIDE SEQUENCE</scope>
</reference>
<dbReference type="OrthoDB" id="2386367at2759"/>